<keyword evidence="5" id="KW-0378">Hydrolase</keyword>
<dbReference type="Pfam" id="PF04029">
    <property type="entry name" value="2-ph_phosp"/>
    <property type="match status" value="1"/>
</dbReference>
<comment type="similarity">
    <text evidence="2">Belongs to the ComB family.</text>
</comment>
<dbReference type="EC" id="3.1.3.71" evidence="3"/>
<proteinExistence type="inferred from homology"/>
<dbReference type="InterPro" id="IPR036702">
    <property type="entry name" value="ComB-like_sf"/>
</dbReference>
<evidence type="ECO:0000256" key="1">
    <source>
        <dbReference type="ARBA" id="ARBA00001946"/>
    </source>
</evidence>
<comment type="caution">
    <text evidence="8">The sequence shown here is derived from an EMBL/GenBank/DDBJ whole genome shotgun (WGS) entry which is preliminary data.</text>
</comment>
<evidence type="ECO:0000256" key="3">
    <source>
        <dbReference type="ARBA" id="ARBA00012953"/>
    </source>
</evidence>
<organism evidence="8 9">
    <name type="scientific">Kribbella pratensis</name>
    <dbReference type="NCBI Taxonomy" id="2512112"/>
    <lineage>
        <taxon>Bacteria</taxon>
        <taxon>Bacillati</taxon>
        <taxon>Actinomycetota</taxon>
        <taxon>Actinomycetes</taxon>
        <taxon>Propionibacteriales</taxon>
        <taxon>Kribbellaceae</taxon>
        <taxon>Kribbella</taxon>
    </lineage>
</organism>
<dbReference type="SUPFAM" id="SSF142823">
    <property type="entry name" value="ComB-like"/>
    <property type="match status" value="1"/>
</dbReference>
<dbReference type="PANTHER" id="PTHR37311">
    <property type="entry name" value="2-PHOSPHOSULFOLACTATE PHOSPHATASE-RELATED"/>
    <property type="match status" value="1"/>
</dbReference>
<keyword evidence="9" id="KW-1185">Reference proteome</keyword>
<evidence type="ECO:0000256" key="4">
    <source>
        <dbReference type="ARBA" id="ARBA00021948"/>
    </source>
</evidence>
<comment type="catalytic activity">
    <reaction evidence="7">
        <text>(2R)-O-phospho-3-sulfolactate + H2O = (2R)-3-sulfolactate + phosphate</text>
        <dbReference type="Rhea" id="RHEA:23416"/>
        <dbReference type="ChEBI" id="CHEBI:15377"/>
        <dbReference type="ChEBI" id="CHEBI:15597"/>
        <dbReference type="ChEBI" id="CHEBI:43474"/>
        <dbReference type="ChEBI" id="CHEBI:58738"/>
        <dbReference type="EC" id="3.1.3.71"/>
    </reaction>
</comment>
<sequence>MFSLGHVEGTACCGRISRHDVPVRSTFVGIDDIREAPKTAVVIDVMRAFTVAAWAFARGAQRIVFAETLASARELKTRHPDWLALQDGAPLPGFDLVNSPGLLRSVDLQGRTVIQKTTAGTVGALSVADADVVLCASFVVADATALFLLDHRPDEVTFVVTGDGGHAEEDLACAEYIAERVTASVVQAAPYIERARNSTAAARLNDGVLQGYEGIHPDDVDLCLDLNAFSFIMLATRENSHMVLHPTRPAADSTRG</sequence>
<dbReference type="EMBL" id="SODU01000002">
    <property type="protein sequence ID" value="TDW89680.1"/>
    <property type="molecule type" value="Genomic_DNA"/>
</dbReference>
<dbReference type="PANTHER" id="PTHR37311:SF1">
    <property type="entry name" value="2-PHOSPHOSULFOLACTATE PHOSPHATASE-RELATED"/>
    <property type="match status" value="1"/>
</dbReference>
<name>A0ABY2FEW5_9ACTN</name>
<evidence type="ECO:0000256" key="6">
    <source>
        <dbReference type="ARBA" id="ARBA00022842"/>
    </source>
</evidence>
<evidence type="ECO:0000256" key="7">
    <source>
        <dbReference type="ARBA" id="ARBA00033711"/>
    </source>
</evidence>
<evidence type="ECO:0000313" key="8">
    <source>
        <dbReference type="EMBL" id="TDW89680.1"/>
    </source>
</evidence>
<dbReference type="Gene3D" id="3.90.1560.10">
    <property type="entry name" value="ComB-like"/>
    <property type="match status" value="1"/>
</dbReference>
<reference evidence="8 9" key="1">
    <citation type="submission" date="2019-03" db="EMBL/GenBank/DDBJ databases">
        <title>Genomic Encyclopedia of Type Strains, Phase III (KMG-III): the genomes of soil and plant-associated and newly described type strains.</title>
        <authorList>
            <person name="Whitman W."/>
        </authorList>
    </citation>
    <scope>NUCLEOTIDE SEQUENCE [LARGE SCALE GENOMIC DNA]</scope>
    <source>
        <strain evidence="8 9">VKMAc-2574</strain>
    </source>
</reference>
<evidence type="ECO:0000256" key="5">
    <source>
        <dbReference type="ARBA" id="ARBA00022801"/>
    </source>
</evidence>
<gene>
    <name evidence="8" type="ORF">EV137_3478</name>
</gene>
<evidence type="ECO:0000256" key="2">
    <source>
        <dbReference type="ARBA" id="ARBA00009997"/>
    </source>
</evidence>
<protein>
    <recommendedName>
        <fullName evidence="4">Probable 2-phosphosulfolactate phosphatase</fullName>
        <ecNumber evidence="3">3.1.3.71</ecNumber>
    </recommendedName>
</protein>
<keyword evidence="6" id="KW-0460">Magnesium</keyword>
<dbReference type="InterPro" id="IPR005238">
    <property type="entry name" value="ComB-like"/>
</dbReference>
<accession>A0ABY2FEW5</accession>
<evidence type="ECO:0000313" key="9">
    <source>
        <dbReference type="Proteomes" id="UP000295060"/>
    </source>
</evidence>
<dbReference type="Proteomes" id="UP000295060">
    <property type="component" value="Unassembled WGS sequence"/>
</dbReference>
<comment type="cofactor">
    <cofactor evidence="1">
        <name>Mg(2+)</name>
        <dbReference type="ChEBI" id="CHEBI:18420"/>
    </cofactor>
</comment>